<organism evidence="2 3">
    <name type="scientific">Phytophthora oleae</name>
    <dbReference type="NCBI Taxonomy" id="2107226"/>
    <lineage>
        <taxon>Eukaryota</taxon>
        <taxon>Sar</taxon>
        <taxon>Stramenopiles</taxon>
        <taxon>Oomycota</taxon>
        <taxon>Peronosporomycetes</taxon>
        <taxon>Peronosporales</taxon>
        <taxon>Peronosporaceae</taxon>
        <taxon>Phytophthora</taxon>
    </lineage>
</organism>
<dbReference type="AlphaFoldDB" id="A0ABD3EYX8"/>
<dbReference type="EMBL" id="JBIMZQ010000045">
    <property type="protein sequence ID" value="KAL3659648.1"/>
    <property type="molecule type" value="Genomic_DNA"/>
</dbReference>
<evidence type="ECO:0008006" key="4">
    <source>
        <dbReference type="Google" id="ProtNLM"/>
    </source>
</evidence>
<feature type="chain" id="PRO_5044836959" description="Lipid-binding serum glycoprotein N-terminal domain-containing protein" evidence="1">
    <location>
        <begin position="21"/>
        <end position="268"/>
    </location>
</feature>
<name>A0ABD3EYX8_9STRA</name>
<evidence type="ECO:0000313" key="2">
    <source>
        <dbReference type="EMBL" id="KAL3659648.1"/>
    </source>
</evidence>
<reference evidence="2 3" key="1">
    <citation type="submission" date="2024-09" db="EMBL/GenBank/DDBJ databases">
        <title>Genome sequencing and assembly of Phytophthora oleae, isolate VK10A, causative agent of rot of olive drupes.</title>
        <authorList>
            <person name="Conti Taguali S."/>
            <person name="Riolo M."/>
            <person name="La Spada F."/>
            <person name="Cacciola S.O."/>
            <person name="Dionisio G."/>
        </authorList>
    </citation>
    <scope>NUCLEOTIDE SEQUENCE [LARGE SCALE GENOMIC DNA]</scope>
    <source>
        <strain evidence="2 3">VK10A</strain>
    </source>
</reference>
<proteinExistence type="predicted"/>
<sequence length="268" mass="29136">MKFFIFAASIFAAFTGSSSAVEDSCVLIDFITQETEFTELNQAIEAATAGKLLSSVLGKFDPLVRSNIPLHGFNFSAFGQNLTISIAVDSINITGLANMVPQHINVMPPNSVGIGTNSSGQVHVDATMSATVVEMEKSATVNLQFVLEQPILAIDVEANMYACSPGVSDCSNITIAGLQTQLESTTRIRDYASIMKELLMKFKDASLQFLVRSLLRLMPDFSAEEINKKGTIYDTYLASLNSQAPTLLNYLINFMVKPWFGATCLSEK</sequence>
<comment type="caution">
    <text evidence="2">The sequence shown here is derived from an EMBL/GenBank/DDBJ whole genome shotgun (WGS) entry which is preliminary data.</text>
</comment>
<keyword evidence="3" id="KW-1185">Reference proteome</keyword>
<protein>
    <recommendedName>
        <fullName evidence="4">Lipid-binding serum glycoprotein N-terminal domain-containing protein</fullName>
    </recommendedName>
</protein>
<keyword evidence="1" id="KW-0732">Signal</keyword>
<feature type="signal peptide" evidence="1">
    <location>
        <begin position="1"/>
        <end position="20"/>
    </location>
</feature>
<evidence type="ECO:0000256" key="1">
    <source>
        <dbReference type="SAM" id="SignalP"/>
    </source>
</evidence>
<dbReference type="Proteomes" id="UP001632037">
    <property type="component" value="Unassembled WGS sequence"/>
</dbReference>
<gene>
    <name evidence="2" type="ORF">V7S43_015322</name>
</gene>
<accession>A0ABD3EYX8</accession>
<evidence type="ECO:0000313" key="3">
    <source>
        <dbReference type="Proteomes" id="UP001632037"/>
    </source>
</evidence>